<reference evidence="1 2" key="1">
    <citation type="submission" date="2024-03" db="EMBL/GenBank/DDBJ databases">
        <title>The Acrasis kona genome and developmental transcriptomes reveal deep origins of eukaryotic multicellular pathways.</title>
        <authorList>
            <person name="Sheikh S."/>
            <person name="Fu C.-J."/>
            <person name="Brown M.W."/>
            <person name="Baldauf S.L."/>
        </authorList>
    </citation>
    <scope>NUCLEOTIDE SEQUENCE [LARGE SCALE GENOMIC DNA]</scope>
    <source>
        <strain evidence="1 2">ATCC MYA-3509</strain>
    </source>
</reference>
<keyword evidence="2" id="KW-1185">Reference proteome</keyword>
<evidence type="ECO:0000313" key="1">
    <source>
        <dbReference type="EMBL" id="KAL0478117.1"/>
    </source>
</evidence>
<organism evidence="1 2">
    <name type="scientific">Acrasis kona</name>
    <dbReference type="NCBI Taxonomy" id="1008807"/>
    <lineage>
        <taxon>Eukaryota</taxon>
        <taxon>Discoba</taxon>
        <taxon>Heterolobosea</taxon>
        <taxon>Tetramitia</taxon>
        <taxon>Eutetramitia</taxon>
        <taxon>Acrasidae</taxon>
        <taxon>Acrasis</taxon>
    </lineage>
</organism>
<dbReference type="EMBL" id="JAOPGA020000309">
    <property type="protein sequence ID" value="KAL0478117.1"/>
    <property type="molecule type" value="Genomic_DNA"/>
</dbReference>
<gene>
    <name evidence="1" type="ORF">AKO1_010769</name>
</gene>
<dbReference type="Proteomes" id="UP001431209">
    <property type="component" value="Unassembled WGS sequence"/>
</dbReference>
<comment type="caution">
    <text evidence="1">The sequence shown here is derived from an EMBL/GenBank/DDBJ whole genome shotgun (WGS) entry which is preliminary data.</text>
</comment>
<dbReference type="AlphaFoldDB" id="A0AAW2YPT2"/>
<proteinExistence type="predicted"/>
<accession>A0AAW2YPT2</accession>
<protein>
    <submittedName>
        <fullName evidence="1">Developmentally-regulated protein</fullName>
    </submittedName>
</protein>
<evidence type="ECO:0000313" key="2">
    <source>
        <dbReference type="Proteomes" id="UP001431209"/>
    </source>
</evidence>
<sequence length="84" mass="9656">MFNIDYDEDVENNFHEDTVPDILNPYLDTPKYQHTIKDEQAFNIVGTQTSKSAPKRKKMTQLVPKMKLFVSTSQNHSAIATLVQ</sequence>
<name>A0AAW2YPT2_9EUKA</name>